<proteinExistence type="predicted"/>
<dbReference type="PANTHER" id="PTHR13847:SF279">
    <property type="entry name" value="FAD DEPENDENT OXIDOREDUCTASE DOMAIN-CONTAINING PROTEIN-RELATED"/>
    <property type="match status" value="1"/>
</dbReference>
<dbReference type="AlphaFoldDB" id="W3WY00"/>
<dbReference type="RefSeq" id="XP_007835299.1">
    <property type="nucleotide sequence ID" value="XM_007837108.1"/>
</dbReference>
<dbReference type="KEGG" id="pfy:PFICI_08527"/>
<evidence type="ECO:0000259" key="1">
    <source>
        <dbReference type="Pfam" id="PF01266"/>
    </source>
</evidence>
<dbReference type="InterPro" id="IPR036188">
    <property type="entry name" value="FAD/NAD-bd_sf"/>
</dbReference>
<accession>W3WY00</accession>
<dbReference type="EMBL" id="KI912114">
    <property type="protein sequence ID" value="ETS78674.1"/>
    <property type="molecule type" value="Genomic_DNA"/>
</dbReference>
<sequence>MTDSRFPVANPTASFWLTQPHALASYRSSETTPEECDIAIIGTGLAGVSTAYHILSNHKGSEPKIVLFDARQACSGATGRNGGHIKVLMPTIKKYHEKFGSDAAQQLFDFVHSQMAAIKSAQETEGIDCDLFLTRSFDCYYDPVQASEIKAFLEEQREAGAKWTQEVQWLEGPMLDKASGMKGLVAAVSVPALTLWPYKFVTALLERVVEMGAFLYTETPVEEISKPGDDGLVTLTTPRGVTKAKKIVYATNAYTSAVLPQYQSSIIPFRGQNSILVPLAKAHQSQNLTYTRNLFHTPGNADYLVPRPDGNIILGGGGGAYRKDEQDRNPQWFDSVDDATLIDPGVKKHFDGVMARCFRGWEDCEATAAMTWSGIMGATPDGIPHVGQVPDTDNQWILAGFNGGGMALIFTTARGVADMVCNGTSFEDAGIPEMFKTTAERLNVKFE</sequence>
<keyword evidence="3" id="KW-1185">Reference proteome</keyword>
<evidence type="ECO:0000313" key="3">
    <source>
        <dbReference type="Proteomes" id="UP000030651"/>
    </source>
</evidence>
<dbReference type="GO" id="GO:0005737">
    <property type="term" value="C:cytoplasm"/>
    <property type="evidence" value="ECO:0007669"/>
    <property type="project" value="TreeGrafter"/>
</dbReference>
<dbReference type="HOGENOM" id="CLU_022730_0_1_1"/>
<dbReference type="STRING" id="1229662.W3WY00"/>
<reference evidence="3" key="1">
    <citation type="journal article" date="2015" name="BMC Genomics">
        <title>Genomic and transcriptomic analysis of the endophytic fungus Pestalotiopsis fici reveals its lifestyle and high potential for synthesis of natural products.</title>
        <authorList>
            <person name="Wang X."/>
            <person name="Zhang X."/>
            <person name="Liu L."/>
            <person name="Xiang M."/>
            <person name="Wang W."/>
            <person name="Sun X."/>
            <person name="Che Y."/>
            <person name="Guo L."/>
            <person name="Liu G."/>
            <person name="Guo L."/>
            <person name="Wang C."/>
            <person name="Yin W.B."/>
            <person name="Stadler M."/>
            <person name="Zhang X."/>
            <person name="Liu X."/>
        </authorList>
    </citation>
    <scope>NUCLEOTIDE SEQUENCE [LARGE SCALE GENOMIC DNA]</scope>
    <source>
        <strain evidence="3">W106-1 / CGMCC3.15140</strain>
    </source>
</reference>
<gene>
    <name evidence="2" type="ORF">PFICI_08527</name>
</gene>
<dbReference type="OMA" id="YKGTAAH"/>
<dbReference type="OrthoDB" id="429143at2759"/>
<dbReference type="Gene3D" id="3.50.50.60">
    <property type="entry name" value="FAD/NAD(P)-binding domain"/>
    <property type="match status" value="1"/>
</dbReference>
<dbReference type="InterPro" id="IPR006076">
    <property type="entry name" value="FAD-dep_OxRdtase"/>
</dbReference>
<dbReference type="PANTHER" id="PTHR13847">
    <property type="entry name" value="SARCOSINE DEHYDROGENASE-RELATED"/>
    <property type="match status" value="1"/>
</dbReference>
<dbReference type="GeneID" id="19273540"/>
<dbReference type="Proteomes" id="UP000030651">
    <property type="component" value="Unassembled WGS sequence"/>
</dbReference>
<organism evidence="2 3">
    <name type="scientific">Pestalotiopsis fici (strain W106-1 / CGMCC3.15140)</name>
    <dbReference type="NCBI Taxonomy" id="1229662"/>
    <lineage>
        <taxon>Eukaryota</taxon>
        <taxon>Fungi</taxon>
        <taxon>Dikarya</taxon>
        <taxon>Ascomycota</taxon>
        <taxon>Pezizomycotina</taxon>
        <taxon>Sordariomycetes</taxon>
        <taxon>Xylariomycetidae</taxon>
        <taxon>Amphisphaeriales</taxon>
        <taxon>Sporocadaceae</taxon>
        <taxon>Pestalotiopsis</taxon>
    </lineage>
</organism>
<dbReference type="InParanoid" id="W3WY00"/>
<name>W3WY00_PESFW</name>
<dbReference type="SUPFAM" id="SSF51905">
    <property type="entry name" value="FAD/NAD(P)-binding domain"/>
    <property type="match status" value="1"/>
</dbReference>
<dbReference type="Pfam" id="PF01266">
    <property type="entry name" value="DAO"/>
    <property type="match status" value="1"/>
</dbReference>
<feature type="domain" description="FAD dependent oxidoreductase" evidence="1">
    <location>
        <begin position="37"/>
        <end position="419"/>
    </location>
</feature>
<evidence type="ECO:0000313" key="2">
    <source>
        <dbReference type="EMBL" id="ETS78674.1"/>
    </source>
</evidence>
<dbReference type="eggNOG" id="ENOG502QVCU">
    <property type="taxonomic scope" value="Eukaryota"/>
</dbReference>
<dbReference type="Gene3D" id="3.30.9.10">
    <property type="entry name" value="D-Amino Acid Oxidase, subunit A, domain 2"/>
    <property type="match status" value="1"/>
</dbReference>
<protein>
    <recommendedName>
        <fullName evidence="1">FAD dependent oxidoreductase domain-containing protein</fullName>
    </recommendedName>
</protein>